<evidence type="ECO:0000313" key="1">
    <source>
        <dbReference type="EMBL" id="MBX57204.1"/>
    </source>
</evidence>
<accession>A0A2P2PR39</accession>
<dbReference type="EMBL" id="GGEC01076720">
    <property type="protein sequence ID" value="MBX57204.1"/>
    <property type="molecule type" value="Transcribed_RNA"/>
</dbReference>
<reference evidence="1" key="1">
    <citation type="submission" date="2018-02" db="EMBL/GenBank/DDBJ databases">
        <title>Rhizophora mucronata_Transcriptome.</title>
        <authorList>
            <person name="Meera S.P."/>
            <person name="Sreeshan A."/>
            <person name="Augustine A."/>
        </authorList>
    </citation>
    <scope>NUCLEOTIDE SEQUENCE</scope>
    <source>
        <tissue evidence="1">Leaf</tissue>
    </source>
</reference>
<dbReference type="AlphaFoldDB" id="A0A2P2PR39"/>
<sequence length="24" mass="2767">MVDCYNIFHGDYSVTTEEKCGNLQ</sequence>
<proteinExistence type="predicted"/>
<name>A0A2P2PR39_RHIMU</name>
<protein>
    <submittedName>
        <fullName evidence="1">Uncharacterized protein</fullName>
    </submittedName>
</protein>
<organism evidence="1">
    <name type="scientific">Rhizophora mucronata</name>
    <name type="common">Asiatic mangrove</name>
    <dbReference type="NCBI Taxonomy" id="61149"/>
    <lineage>
        <taxon>Eukaryota</taxon>
        <taxon>Viridiplantae</taxon>
        <taxon>Streptophyta</taxon>
        <taxon>Embryophyta</taxon>
        <taxon>Tracheophyta</taxon>
        <taxon>Spermatophyta</taxon>
        <taxon>Magnoliopsida</taxon>
        <taxon>eudicotyledons</taxon>
        <taxon>Gunneridae</taxon>
        <taxon>Pentapetalae</taxon>
        <taxon>rosids</taxon>
        <taxon>fabids</taxon>
        <taxon>Malpighiales</taxon>
        <taxon>Rhizophoraceae</taxon>
        <taxon>Rhizophora</taxon>
    </lineage>
</organism>